<name>A0A8T4IRL1_9ACTN</name>
<dbReference type="InterPro" id="IPR001638">
    <property type="entry name" value="Solute-binding_3/MltF_N"/>
</dbReference>
<dbReference type="InterPro" id="IPR018313">
    <property type="entry name" value="SBP_3_CS"/>
</dbReference>
<dbReference type="EMBL" id="JAGSMN010000333">
    <property type="protein sequence ID" value="MBR7674368.1"/>
    <property type="molecule type" value="Genomic_DNA"/>
</dbReference>
<dbReference type="SUPFAM" id="SSF53850">
    <property type="entry name" value="Periplasmic binding protein-like II"/>
    <property type="match status" value="1"/>
</dbReference>
<evidence type="ECO:0000256" key="6">
    <source>
        <dbReference type="SAM" id="SignalP"/>
    </source>
</evidence>
<evidence type="ECO:0000313" key="10">
    <source>
        <dbReference type="Proteomes" id="UP000675554"/>
    </source>
</evidence>
<evidence type="ECO:0000256" key="4">
    <source>
        <dbReference type="RuleBase" id="RU003744"/>
    </source>
</evidence>
<dbReference type="GO" id="GO:0015276">
    <property type="term" value="F:ligand-gated monoatomic ion channel activity"/>
    <property type="evidence" value="ECO:0007669"/>
    <property type="project" value="InterPro"/>
</dbReference>
<keyword evidence="10" id="KW-1185">Reference proteome</keyword>
<dbReference type="GO" id="GO:0030288">
    <property type="term" value="C:outer membrane-bounded periplasmic space"/>
    <property type="evidence" value="ECO:0007669"/>
    <property type="project" value="TreeGrafter"/>
</dbReference>
<dbReference type="GO" id="GO:0006865">
    <property type="term" value="P:amino acid transport"/>
    <property type="evidence" value="ECO:0007669"/>
    <property type="project" value="TreeGrafter"/>
</dbReference>
<dbReference type="PANTHER" id="PTHR30085">
    <property type="entry name" value="AMINO ACID ABC TRANSPORTER PERMEASE"/>
    <property type="match status" value="1"/>
</dbReference>
<reference evidence="9" key="1">
    <citation type="submission" date="2021-04" db="EMBL/GenBank/DDBJ databases">
        <title>Sequencing of actinobacteria type strains.</title>
        <authorList>
            <person name="Nguyen G.-S."/>
            <person name="Wentzel A."/>
        </authorList>
    </citation>
    <scope>NUCLEOTIDE SEQUENCE</scope>
    <source>
        <strain evidence="9">DSM 42095</strain>
    </source>
</reference>
<feature type="chain" id="PRO_5035766550" evidence="6">
    <location>
        <begin position="23"/>
        <end position="307"/>
    </location>
</feature>
<dbReference type="Proteomes" id="UP000675554">
    <property type="component" value="Unassembled WGS sequence"/>
</dbReference>
<dbReference type="Pfam" id="PF00497">
    <property type="entry name" value="SBP_bac_3"/>
    <property type="match status" value="1"/>
</dbReference>
<comment type="caution">
    <text evidence="9">The sequence shown here is derived from an EMBL/GenBank/DDBJ whole genome shotgun (WGS) entry which is preliminary data.</text>
</comment>
<feature type="domain" description="Solute-binding protein family 3/N-terminal" evidence="7">
    <location>
        <begin position="67"/>
        <end position="294"/>
    </location>
</feature>
<dbReference type="InterPro" id="IPR001320">
    <property type="entry name" value="Iontro_rcpt_C"/>
</dbReference>
<feature type="signal peptide" evidence="6">
    <location>
        <begin position="1"/>
        <end position="22"/>
    </location>
</feature>
<evidence type="ECO:0000256" key="2">
    <source>
        <dbReference type="ARBA" id="ARBA00022448"/>
    </source>
</evidence>
<feature type="compositionally biased region" description="Basic and acidic residues" evidence="5">
    <location>
        <begin position="296"/>
        <end position="307"/>
    </location>
</feature>
<dbReference type="AlphaFoldDB" id="A0A8T4IRL1"/>
<keyword evidence="2" id="KW-0813">Transport</keyword>
<keyword evidence="3 6" id="KW-0732">Signal</keyword>
<evidence type="ECO:0000256" key="1">
    <source>
        <dbReference type="ARBA" id="ARBA00010333"/>
    </source>
</evidence>
<dbReference type="PANTHER" id="PTHR30085:SF6">
    <property type="entry name" value="ABC TRANSPORTER GLUTAMINE-BINDING PROTEIN GLNH"/>
    <property type="match status" value="1"/>
</dbReference>
<evidence type="ECO:0000313" key="9">
    <source>
        <dbReference type="EMBL" id="MBR7674368.1"/>
    </source>
</evidence>
<evidence type="ECO:0000259" key="7">
    <source>
        <dbReference type="SMART" id="SM00062"/>
    </source>
</evidence>
<dbReference type="InterPro" id="IPR051455">
    <property type="entry name" value="Bact_solute-bind_prot3"/>
</dbReference>
<protein>
    <submittedName>
        <fullName evidence="9">Glutamate ABC transporter substrate-binding protein</fullName>
    </submittedName>
</protein>
<dbReference type="PROSITE" id="PS01039">
    <property type="entry name" value="SBP_BACTERIAL_3"/>
    <property type="match status" value="1"/>
</dbReference>
<organism evidence="9 10">
    <name type="scientific">Streptomyces daliensis</name>
    <dbReference type="NCBI Taxonomy" id="299421"/>
    <lineage>
        <taxon>Bacteria</taxon>
        <taxon>Bacillati</taxon>
        <taxon>Actinomycetota</taxon>
        <taxon>Actinomycetes</taxon>
        <taxon>Kitasatosporales</taxon>
        <taxon>Streptomycetaceae</taxon>
        <taxon>Streptomyces</taxon>
    </lineage>
</organism>
<evidence type="ECO:0000256" key="5">
    <source>
        <dbReference type="SAM" id="MobiDB-lite"/>
    </source>
</evidence>
<evidence type="ECO:0000256" key="3">
    <source>
        <dbReference type="ARBA" id="ARBA00022729"/>
    </source>
</evidence>
<sequence>MKFRKTAATAAVVLTVALSATACGGKEGSAGDKPGGDTDAKALPKYEVAKDAKVDSPVWEKAKKRGKLIIGAKADQPYLGFQDQSTKKYEGFDIEVAKMVAADLGFDPEKDVEFKTIDSSIRETAISKGQVDLMVGTYTINDERKKQVGFAGPYYMAGQDLLVRKDEKEIKGPDSIKGKKVCSITGSTPLQNIKDNKSKYGATPVEFGKYTDCVKQLLDGQVDAMTTDDAILKGYAAERPSKLKVVGETFSEEPYGIGLKKGDKALQNAVTDAVEAHQKDGSYKKAYDATLGRSGSKFEEPPALERD</sequence>
<gene>
    <name evidence="9" type="ORF">KDA82_15345</name>
</gene>
<proteinExistence type="inferred from homology"/>
<dbReference type="GO" id="GO:0016020">
    <property type="term" value="C:membrane"/>
    <property type="evidence" value="ECO:0007669"/>
    <property type="project" value="InterPro"/>
</dbReference>
<dbReference type="SMART" id="SM00079">
    <property type="entry name" value="PBPe"/>
    <property type="match status" value="1"/>
</dbReference>
<accession>A0A8T4IRL1</accession>
<dbReference type="PROSITE" id="PS51257">
    <property type="entry name" value="PROKAR_LIPOPROTEIN"/>
    <property type="match status" value="1"/>
</dbReference>
<dbReference type="CDD" id="cd13690">
    <property type="entry name" value="PBP2_GluB"/>
    <property type="match status" value="1"/>
</dbReference>
<feature type="region of interest" description="Disordered" evidence="5">
    <location>
        <begin position="286"/>
        <end position="307"/>
    </location>
</feature>
<feature type="domain" description="Ionotropic glutamate receptor C-terminal" evidence="8">
    <location>
        <begin position="67"/>
        <end position="293"/>
    </location>
</feature>
<dbReference type="SMART" id="SM00062">
    <property type="entry name" value="PBPb"/>
    <property type="match status" value="1"/>
</dbReference>
<evidence type="ECO:0000259" key="8">
    <source>
        <dbReference type="SMART" id="SM00079"/>
    </source>
</evidence>
<comment type="similarity">
    <text evidence="1 4">Belongs to the bacterial solute-binding protein 3 family.</text>
</comment>
<dbReference type="GO" id="GO:0005576">
    <property type="term" value="C:extracellular region"/>
    <property type="evidence" value="ECO:0007669"/>
    <property type="project" value="TreeGrafter"/>
</dbReference>
<dbReference type="Gene3D" id="3.40.190.10">
    <property type="entry name" value="Periplasmic binding protein-like II"/>
    <property type="match status" value="2"/>
</dbReference>